<gene>
    <name evidence="9" type="ordered locus">Olsu_1143</name>
</gene>
<evidence type="ECO:0000256" key="1">
    <source>
        <dbReference type="ARBA" id="ARBA00004651"/>
    </source>
</evidence>
<feature type="coiled-coil region" evidence="6">
    <location>
        <begin position="485"/>
        <end position="544"/>
    </location>
</feature>
<feature type="transmembrane region" description="Helical" evidence="7">
    <location>
        <begin position="1097"/>
        <end position="1119"/>
    </location>
</feature>
<feature type="transmembrane region" description="Helical" evidence="7">
    <location>
        <begin position="762"/>
        <end position="782"/>
    </location>
</feature>
<organism evidence="9 10">
    <name type="scientific">Olsenella uli (strain ATCC 49627 / DSM 7084 / CCUG 31166 / CIP 109912 / JCM 12494 / LMG 11480 / NCIMB 702895 / VPI D76D-27C)</name>
    <name type="common">Lactobacillus uli</name>
    <dbReference type="NCBI Taxonomy" id="633147"/>
    <lineage>
        <taxon>Bacteria</taxon>
        <taxon>Bacillati</taxon>
        <taxon>Actinomycetota</taxon>
        <taxon>Coriobacteriia</taxon>
        <taxon>Coriobacteriales</taxon>
        <taxon>Atopobiaceae</taxon>
        <taxon>Olsenella</taxon>
    </lineage>
</organism>
<evidence type="ECO:0000259" key="8">
    <source>
        <dbReference type="Pfam" id="PF02687"/>
    </source>
</evidence>
<dbReference type="AlphaFoldDB" id="E1QVV0"/>
<protein>
    <recommendedName>
        <fullName evidence="8">ABC3 transporter permease C-terminal domain-containing protein</fullName>
    </recommendedName>
</protein>
<evidence type="ECO:0000256" key="3">
    <source>
        <dbReference type="ARBA" id="ARBA00022692"/>
    </source>
</evidence>
<dbReference type="Gene3D" id="1.20.1600.10">
    <property type="entry name" value="Outer membrane efflux proteins (OEP)"/>
    <property type="match status" value="1"/>
</dbReference>
<feature type="domain" description="ABC3 transporter permease C-terminal" evidence="8">
    <location>
        <begin position="594"/>
        <end position="714"/>
    </location>
</feature>
<feature type="coiled-coil region" evidence="6">
    <location>
        <begin position="400"/>
        <end position="434"/>
    </location>
</feature>
<dbReference type="GO" id="GO:0005886">
    <property type="term" value="C:plasma membrane"/>
    <property type="evidence" value="ECO:0007669"/>
    <property type="project" value="UniProtKB-SubCell"/>
</dbReference>
<feature type="domain" description="ABC3 transporter permease C-terminal" evidence="8">
    <location>
        <begin position="1011"/>
        <end position="1123"/>
    </location>
</feature>
<feature type="transmembrane region" description="Helical" evidence="7">
    <location>
        <begin position="20"/>
        <end position="40"/>
    </location>
</feature>
<dbReference type="OrthoDB" id="5137249at2"/>
<evidence type="ECO:0000313" key="10">
    <source>
        <dbReference type="Proteomes" id="UP000000333"/>
    </source>
</evidence>
<evidence type="ECO:0000256" key="6">
    <source>
        <dbReference type="SAM" id="Coils"/>
    </source>
</evidence>
<evidence type="ECO:0000256" key="2">
    <source>
        <dbReference type="ARBA" id="ARBA00022475"/>
    </source>
</evidence>
<feature type="transmembrane region" description="Helical" evidence="7">
    <location>
        <begin position="594"/>
        <end position="611"/>
    </location>
</feature>
<keyword evidence="3 7" id="KW-0812">Transmembrane</keyword>
<keyword evidence="2" id="KW-1003">Cell membrane</keyword>
<dbReference type="GeneID" id="78512565"/>
<accession>E1QVV0</accession>
<feature type="transmembrane region" description="Helical" evidence="7">
    <location>
        <begin position="1052"/>
        <end position="1077"/>
    </location>
</feature>
<dbReference type="PANTHER" id="PTHR30287">
    <property type="entry name" value="MEMBRANE COMPONENT OF PREDICTED ABC SUPERFAMILY METABOLITE UPTAKE TRANSPORTER"/>
    <property type="match status" value="1"/>
</dbReference>
<dbReference type="InterPro" id="IPR038766">
    <property type="entry name" value="Membrane_comp_ABC_pdt"/>
</dbReference>
<dbReference type="eggNOG" id="COG1538">
    <property type="taxonomic scope" value="Bacteria"/>
</dbReference>
<dbReference type="KEGG" id="ols:Olsu_1143"/>
<sequence>MFAMRSAFAREVLRSVRGSLGRFLAIMGIVALGCGFYAGLQASGPDMRLAADRYYDGTNLWDLRVISTLGFGDDDLRRLSSVGGVGALAPSRTVDALARLSGEQVAVRISTVDTEAAERSVTVADGTAVSSADKDYLNRPLLREGRWPSAADECVVSADATGDGGVGVGDAIEVLYGTDQLDELLEVRRFTVVGTVSSSNYPYTGNLGSTSLGSGKIEQYLYVSPSAFKEDAAYTEAYLKVTGADELASESDAYFDLVGRTKGAIEHREQELAAARQDDLKASAQRTLDEKVAQYESRHAETYGELDASKARLDDAQAEIDDGEAQLVAGEALYQEGLARYQGEKDAAEERLSQAQGQLDQARAQLDQERASWEVGVGQLLAATGATSLAEARSVLAAQLEQAAAGVTQGEDALEQLEAALATAQEQGDVAAQAQLQAQLDATRDQLGGLRAAQGQAADALAQADQLVAASQRLDAGQDQLDAGRDRLDGQRAAADTQLEDARAQLDAAAARLRSSRRELSEARERYQEGLARYEEGRAEADERFGEAWRQIQDAQAEIDGIERPDLYVLDRSQSEGAATYHADSERIDHIAQVFPFIFFLVAALVALTTMTRMIEDDRIQIGTYKALGYGTARIASKYLSYAALAAGVGAVVGIAVLTQALPHIIMSSYSIIYAVPRMALPLPVDASIAFSAGGLGVGVTLLATWFAVVSTLREAPATLMLPRAPKAGKRILLERIGALWRRLSFNWKVTFRNLFRYKRRFLMTVIGISGCTALLLVGFGLHDSIWDIIDRQFGPIVHYDTTIGLSGSANELDVSDVVSYLESAGGVNGIVRVQTENMQASGIAGTTSSAATGTTGVTVVVPQDSQEISRAVTLRDRVSGAEAAFGDDSVLLTEKLASLYGVGPGDKIVLFDQDDVGNPRGSGHELTVTGVVENYVGNLVYMGREAWSEVDPSTPVFGTVYASTACDEGLRQRISERLHDMTDVSTVIFSTETIATYRDMLSVVDLIVVVLIVSAAALAFIVLYNLTNINVEERIREIASLKVLGFTRGEVYAYVFREVALLAVIGDAFGMLLGIWLENFVITTAEVDYVMFGRTIHAPSFVYAFALTLAFTLLVLLIMRRKLDRVDMVESLKSVD</sequence>
<keyword evidence="4 7" id="KW-1133">Transmembrane helix</keyword>
<feature type="transmembrane region" description="Helical" evidence="7">
    <location>
        <begin position="1007"/>
        <end position="1027"/>
    </location>
</feature>
<feature type="coiled-coil region" evidence="6">
    <location>
        <begin position="306"/>
        <end position="372"/>
    </location>
</feature>
<dbReference type="InterPro" id="IPR003838">
    <property type="entry name" value="ABC3_permease_C"/>
</dbReference>
<dbReference type="HOGENOM" id="CLU_005531_0_0_11"/>
<dbReference type="PATRIC" id="fig|633147.7.peg.398"/>
<dbReference type="Proteomes" id="UP000000333">
    <property type="component" value="Chromosome"/>
</dbReference>
<evidence type="ECO:0000256" key="5">
    <source>
        <dbReference type="ARBA" id="ARBA00023136"/>
    </source>
</evidence>
<dbReference type="PROSITE" id="PS51257">
    <property type="entry name" value="PROKAR_LIPOPROTEIN"/>
    <property type="match status" value="1"/>
</dbReference>
<keyword evidence="10" id="KW-1185">Reference proteome</keyword>
<evidence type="ECO:0000256" key="4">
    <source>
        <dbReference type="ARBA" id="ARBA00022989"/>
    </source>
</evidence>
<feature type="transmembrane region" description="Helical" evidence="7">
    <location>
        <begin position="687"/>
        <end position="713"/>
    </location>
</feature>
<dbReference type="PANTHER" id="PTHR30287:SF1">
    <property type="entry name" value="INNER MEMBRANE PROTEIN"/>
    <property type="match status" value="1"/>
</dbReference>
<feature type="transmembrane region" description="Helical" evidence="7">
    <location>
        <begin position="642"/>
        <end position="667"/>
    </location>
</feature>
<evidence type="ECO:0000256" key="7">
    <source>
        <dbReference type="SAM" id="Phobius"/>
    </source>
</evidence>
<dbReference type="Pfam" id="PF02687">
    <property type="entry name" value="FtsX"/>
    <property type="match status" value="2"/>
</dbReference>
<dbReference type="EMBL" id="CP002106">
    <property type="protein sequence ID" value="ADK68253.1"/>
    <property type="molecule type" value="Genomic_DNA"/>
</dbReference>
<keyword evidence="6" id="KW-0175">Coiled coil</keyword>
<dbReference type="eggNOG" id="COG0577">
    <property type="taxonomic scope" value="Bacteria"/>
</dbReference>
<dbReference type="STRING" id="633147.Olsu_1143"/>
<dbReference type="RefSeq" id="WP_013252005.1">
    <property type="nucleotide sequence ID" value="NC_014363.1"/>
</dbReference>
<comment type="subcellular location">
    <subcellularLocation>
        <location evidence="1">Cell membrane</location>
        <topology evidence="1">Multi-pass membrane protein</topology>
    </subcellularLocation>
</comment>
<keyword evidence="5 7" id="KW-0472">Membrane</keyword>
<evidence type="ECO:0000313" key="9">
    <source>
        <dbReference type="EMBL" id="ADK68253.1"/>
    </source>
</evidence>
<name>E1QVV0_OLSUV</name>
<reference evidence="9 10" key="1">
    <citation type="journal article" date="2010" name="Stand. Genomic Sci.">
        <title>Complete genome sequence of Olsenella uli type strain (VPI D76D-27C).</title>
        <authorList>
            <person name="Goker M."/>
            <person name="Held B."/>
            <person name="Lucas S."/>
            <person name="Nolan M."/>
            <person name="Yasawong M."/>
            <person name="Glavina Del Rio T."/>
            <person name="Tice H."/>
            <person name="Cheng J.F."/>
            <person name="Bruce D."/>
            <person name="Detter J.C."/>
            <person name="Tapia R."/>
            <person name="Han C."/>
            <person name="Goodwin L."/>
            <person name="Pitluck S."/>
            <person name="Liolios K."/>
            <person name="Ivanova N."/>
            <person name="Mavromatis K."/>
            <person name="Mikhailova N."/>
            <person name="Pati A."/>
            <person name="Chen A."/>
            <person name="Palaniappan K."/>
            <person name="Land M."/>
            <person name="Hauser L."/>
            <person name="Chang Y.J."/>
            <person name="Jeffries C.D."/>
            <person name="Rohde M."/>
            <person name="Sikorski J."/>
            <person name="Pukall R."/>
            <person name="Woyke T."/>
            <person name="Bristow J."/>
            <person name="Eisen J.A."/>
            <person name="Markowitz V."/>
            <person name="Hugenholtz P."/>
            <person name="Kyrpides N.C."/>
            <person name="Klenk H.P."/>
            <person name="Lapidus A."/>
        </authorList>
    </citation>
    <scope>NUCLEOTIDE SEQUENCE [LARGE SCALE GENOMIC DNA]</scope>
    <source>
        <strain evidence="10">ATCC 49627 / DSM 7084 / CIP 109912 / JCM 12494 / NCIMB 702895 / VPI D76D-27C</strain>
    </source>
</reference>
<proteinExistence type="predicted"/>